<accession>A0ABV6P7D1</accession>
<protein>
    <submittedName>
        <fullName evidence="2">Uncharacterized protein</fullName>
    </submittedName>
</protein>
<reference evidence="2 3" key="1">
    <citation type="submission" date="2024-09" db="EMBL/GenBank/DDBJ databases">
        <authorList>
            <person name="Sun Q."/>
            <person name="Mori K."/>
        </authorList>
    </citation>
    <scope>NUCLEOTIDE SEQUENCE [LARGE SCALE GENOMIC DNA]</scope>
    <source>
        <strain evidence="2 3">TBRC 2205</strain>
    </source>
</reference>
<gene>
    <name evidence="2" type="ORF">ACFFHU_28945</name>
</gene>
<name>A0ABV6P7D1_9ACTN</name>
<dbReference type="RefSeq" id="WP_377343609.1">
    <property type="nucleotide sequence ID" value="NZ_JBHLUE010000032.1"/>
</dbReference>
<sequence length="54" mass="5924">MAVHRAVPPDLSVSQAEKPPKPTGRTYVIFITKDVKVPVKRRCGRRATGSRPAP</sequence>
<evidence type="ECO:0000313" key="3">
    <source>
        <dbReference type="Proteomes" id="UP001589894"/>
    </source>
</evidence>
<organism evidence="2 3">
    <name type="scientific">Plantactinospora siamensis</name>
    <dbReference type="NCBI Taxonomy" id="555372"/>
    <lineage>
        <taxon>Bacteria</taxon>
        <taxon>Bacillati</taxon>
        <taxon>Actinomycetota</taxon>
        <taxon>Actinomycetes</taxon>
        <taxon>Micromonosporales</taxon>
        <taxon>Micromonosporaceae</taxon>
        <taxon>Plantactinospora</taxon>
    </lineage>
</organism>
<keyword evidence="3" id="KW-1185">Reference proteome</keyword>
<proteinExistence type="predicted"/>
<dbReference type="Proteomes" id="UP001589894">
    <property type="component" value="Unassembled WGS sequence"/>
</dbReference>
<dbReference type="EMBL" id="JBHLUE010000032">
    <property type="protein sequence ID" value="MFC0568158.1"/>
    <property type="molecule type" value="Genomic_DNA"/>
</dbReference>
<evidence type="ECO:0000256" key="1">
    <source>
        <dbReference type="SAM" id="MobiDB-lite"/>
    </source>
</evidence>
<evidence type="ECO:0000313" key="2">
    <source>
        <dbReference type="EMBL" id="MFC0568158.1"/>
    </source>
</evidence>
<comment type="caution">
    <text evidence="2">The sequence shown here is derived from an EMBL/GenBank/DDBJ whole genome shotgun (WGS) entry which is preliminary data.</text>
</comment>
<feature type="region of interest" description="Disordered" evidence="1">
    <location>
        <begin position="1"/>
        <end position="24"/>
    </location>
</feature>